<reference evidence="1" key="2">
    <citation type="journal article" date="2022" name="Hortic Res">
        <title>The genome of Dioscorea zingiberensis sheds light on the biosynthesis, origin and evolution of the medicinally important diosgenin saponins.</title>
        <authorList>
            <person name="Li Y."/>
            <person name="Tan C."/>
            <person name="Li Z."/>
            <person name="Guo J."/>
            <person name="Li S."/>
            <person name="Chen X."/>
            <person name="Wang C."/>
            <person name="Dai X."/>
            <person name="Yang H."/>
            <person name="Song W."/>
            <person name="Hou L."/>
            <person name="Xu J."/>
            <person name="Tong Z."/>
            <person name="Xu A."/>
            <person name="Yuan X."/>
            <person name="Wang W."/>
            <person name="Yang Q."/>
            <person name="Chen L."/>
            <person name="Sun Z."/>
            <person name="Wang K."/>
            <person name="Pan B."/>
            <person name="Chen J."/>
            <person name="Bao Y."/>
            <person name="Liu F."/>
            <person name="Qi X."/>
            <person name="Gang D.R."/>
            <person name="Wen J."/>
            <person name="Li J."/>
        </authorList>
    </citation>
    <scope>NUCLEOTIDE SEQUENCE</scope>
    <source>
        <strain evidence="1">Dzin_1.0</strain>
    </source>
</reference>
<protein>
    <submittedName>
        <fullName evidence="1">Uncharacterized protein</fullName>
    </submittedName>
</protein>
<comment type="caution">
    <text evidence="1">The sequence shown here is derived from an EMBL/GenBank/DDBJ whole genome shotgun (WGS) entry which is preliminary data.</text>
</comment>
<gene>
    <name evidence="1" type="ORF">J5N97_026999</name>
</gene>
<name>A0A9D5C366_9LILI</name>
<dbReference type="EMBL" id="JAGGNH010000008">
    <property type="protein sequence ID" value="KAJ0965861.1"/>
    <property type="molecule type" value="Genomic_DNA"/>
</dbReference>
<evidence type="ECO:0000313" key="1">
    <source>
        <dbReference type="EMBL" id="KAJ0965861.1"/>
    </source>
</evidence>
<sequence>MAGTGTSNVMNWITLQHNSVISADNGMKAMRVPSMKRSLIVPLPIDELGRVVRVLFDLVPHEPSFGVWSLGPQLCGCAWFVGHCLISTLVGEVVVHPARAHSLKLARLDSFMFVGQAQSQHVPPLCHLCYPGE</sequence>
<reference evidence="1" key="1">
    <citation type="submission" date="2021-03" db="EMBL/GenBank/DDBJ databases">
        <authorList>
            <person name="Li Z."/>
            <person name="Yang C."/>
        </authorList>
    </citation>
    <scope>NUCLEOTIDE SEQUENCE</scope>
    <source>
        <strain evidence="1">Dzin_1.0</strain>
        <tissue evidence="1">Leaf</tissue>
    </source>
</reference>
<evidence type="ECO:0000313" key="2">
    <source>
        <dbReference type="Proteomes" id="UP001085076"/>
    </source>
</evidence>
<dbReference type="AlphaFoldDB" id="A0A9D5C366"/>
<accession>A0A9D5C366</accession>
<organism evidence="1 2">
    <name type="scientific">Dioscorea zingiberensis</name>
    <dbReference type="NCBI Taxonomy" id="325984"/>
    <lineage>
        <taxon>Eukaryota</taxon>
        <taxon>Viridiplantae</taxon>
        <taxon>Streptophyta</taxon>
        <taxon>Embryophyta</taxon>
        <taxon>Tracheophyta</taxon>
        <taxon>Spermatophyta</taxon>
        <taxon>Magnoliopsida</taxon>
        <taxon>Liliopsida</taxon>
        <taxon>Dioscoreales</taxon>
        <taxon>Dioscoreaceae</taxon>
        <taxon>Dioscorea</taxon>
    </lineage>
</organism>
<dbReference type="Proteomes" id="UP001085076">
    <property type="component" value="Miscellaneous, Linkage group lg08"/>
</dbReference>
<keyword evidence="2" id="KW-1185">Reference proteome</keyword>
<proteinExistence type="predicted"/>